<comment type="subcellular location">
    <subcellularLocation>
        <location evidence="1 10">Cell outer membrane</location>
        <topology evidence="1 10">Multi-pass membrane protein</topology>
    </subcellularLocation>
</comment>
<keyword evidence="3 10" id="KW-0813">Transport</keyword>
<dbReference type="GO" id="GO:0015344">
    <property type="term" value="F:siderophore uptake transmembrane transporter activity"/>
    <property type="evidence" value="ECO:0007669"/>
    <property type="project" value="TreeGrafter"/>
</dbReference>
<dbReference type="OrthoDB" id="9796221at2"/>
<dbReference type="GO" id="GO:0038023">
    <property type="term" value="F:signaling receptor activity"/>
    <property type="evidence" value="ECO:0007669"/>
    <property type="project" value="InterPro"/>
</dbReference>
<evidence type="ECO:0000256" key="9">
    <source>
        <dbReference type="ARBA" id="ARBA00023237"/>
    </source>
</evidence>
<evidence type="ECO:0000256" key="10">
    <source>
        <dbReference type="PROSITE-ProRule" id="PRU01360"/>
    </source>
</evidence>
<dbReference type="NCBIfam" id="NF010048">
    <property type="entry name" value="PRK13524.1"/>
    <property type="match status" value="1"/>
</dbReference>
<dbReference type="SUPFAM" id="SSF56935">
    <property type="entry name" value="Porins"/>
    <property type="match status" value="1"/>
</dbReference>
<dbReference type="InterPro" id="IPR012910">
    <property type="entry name" value="Plug_dom"/>
</dbReference>
<evidence type="ECO:0000256" key="11">
    <source>
        <dbReference type="RuleBase" id="RU003357"/>
    </source>
</evidence>
<dbReference type="GO" id="GO:0042912">
    <property type="term" value="F:colicin transmembrane transporter activity"/>
    <property type="evidence" value="ECO:0007669"/>
    <property type="project" value="TreeGrafter"/>
</dbReference>
<dbReference type="RefSeq" id="WP_052081329.1">
    <property type="nucleotide sequence ID" value="NZ_FOJO01000003.1"/>
</dbReference>
<evidence type="ECO:0000256" key="3">
    <source>
        <dbReference type="ARBA" id="ARBA00022448"/>
    </source>
</evidence>
<sequence length="761" mass="83775">MRSLRQRIISSTALSLLLAGSSTAVWAQDSVESDDDVVVLEQVVLTAEEQVKQSLGVSQITEEDIEKQPVTNDISEIVRKMPGVNLTGATATGQRGNQRQIDIRGMGPENTLILIDGKPVMSRNSVKMSRGGERDTRGDSNWVPAEMIERIEVIRGPAAARYGSGASGGVVNIITKRPETFSGQIGMHLEYPESSKEGDTRRLNFLIGGPISETLSFRLFGNINKTDRDATDINPDPEPYYDEDGELVDLDPLAGSEGVRNKDIGGLLSWDVAPGHVIDFEGNFSRQGNIYAGDSRNGRIQDTPSSSDENAPNLLDEETNRTYRRALSVTHRGEYDFGESNSYLQWENTRNTRLCSGTAGGGEDNITYCVDTDGDGENDATKFGTIELDNVTAKTEWILPMQLGTKNSRVTFGAEYRGEFMDDAISIRGGLDDSLVDDTGVPADSADRDPESDQYTIGLYAEANIEWNDKLTLTPGLRFDYNDNFGNNWSPSLNATYQFNDEWTMKVGIARAFKTPNLFQLNPNFVYVTRGNGCPWIDGAQVDGPCYVLGNEDLEAETSLNKEIGIAYTGRNGINASLTYFHNDYKNRIGSGFYQYNEGATTNRLYRWENQGKATISGLEGNFSTQIGERFAFNANFTKMIKSEKDDGQPLSLVPDYTVNAAFDWYATNDVTVTLSATHYGEIDAASINSTTGSEFEETTKRGGYTLFNLGTVWNVTDTVRLSGGVTNLFDKTILRTDSGTGANTYNEPGRAFYMSLNKTF</sequence>
<dbReference type="InterPro" id="IPR010105">
    <property type="entry name" value="TonB_sidphr_rcpt"/>
</dbReference>
<dbReference type="GO" id="GO:0009279">
    <property type="term" value="C:cell outer membrane"/>
    <property type="evidence" value="ECO:0007669"/>
    <property type="project" value="UniProtKB-SubCell"/>
</dbReference>
<dbReference type="InterPro" id="IPR039426">
    <property type="entry name" value="TonB-dep_rcpt-like"/>
</dbReference>
<comment type="similarity">
    <text evidence="2 10 11">Belongs to the TonB-dependent receptor family.</text>
</comment>
<evidence type="ECO:0000313" key="17">
    <source>
        <dbReference type="Proteomes" id="UP000182312"/>
    </source>
</evidence>
<dbReference type="EMBL" id="FOJO01000003">
    <property type="protein sequence ID" value="SFA43783.1"/>
    <property type="molecule type" value="Genomic_DNA"/>
</dbReference>
<dbReference type="NCBIfam" id="TIGR01783">
    <property type="entry name" value="TonB-siderophor"/>
    <property type="match status" value="1"/>
</dbReference>
<keyword evidence="6 11" id="KW-0798">TonB box</keyword>
<dbReference type="InterPro" id="IPR037066">
    <property type="entry name" value="Plug_dom_sf"/>
</dbReference>
<keyword evidence="8 16" id="KW-0675">Receptor</keyword>
<keyword evidence="5 10" id="KW-0812">Transmembrane</keyword>
<dbReference type="Gene3D" id="2.40.170.20">
    <property type="entry name" value="TonB-dependent receptor, beta-barrel domain"/>
    <property type="match status" value="1"/>
</dbReference>
<evidence type="ECO:0000259" key="15">
    <source>
        <dbReference type="Pfam" id="PF07715"/>
    </source>
</evidence>
<keyword evidence="9 10" id="KW-0998">Cell outer membrane</keyword>
<protein>
    <submittedName>
        <fullName evidence="16">Outer membrane receptor for ferrienterochelin and colicins</fullName>
    </submittedName>
</protein>
<evidence type="ECO:0000256" key="13">
    <source>
        <dbReference type="SAM" id="SignalP"/>
    </source>
</evidence>
<feature type="chain" id="PRO_5010158633" evidence="13">
    <location>
        <begin position="28"/>
        <end position="761"/>
    </location>
</feature>
<dbReference type="InterPro" id="IPR000531">
    <property type="entry name" value="Beta-barrel_TonB"/>
</dbReference>
<gene>
    <name evidence="16" type="ORF">SAMN04487972_10397</name>
</gene>
<dbReference type="GO" id="GO:0042931">
    <property type="term" value="F:enterobactin transmembrane transporter activity"/>
    <property type="evidence" value="ECO:0007669"/>
    <property type="project" value="TreeGrafter"/>
</dbReference>
<dbReference type="GO" id="GO:0044718">
    <property type="term" value="P:siderophore transmembrane transport"/>
    <property type="evidence" value="ECO:0007669"/>
    <property type="project" value="TreeGrafter"/>
</dbReference>
<dbReference type="Pfam" id="PF00593">
    <property type="entry name" value="TonB_dep_Rec_b-barrel"/>
    <property type="match status" value="1"/>
</dbReference>
<feature type="region of interest" description="Disordered" evidence="12">
    <location>
        <begin position="292"/>
        <end position="317"/>
    </location>
</feature>
<evidence type="ECO:0000313" key="16">
    <source>
        <dbReference type="EMBL" id="SFA43783.1"/>
    </source>
</evidence>
<dbReference type="Proteomes" id="UP000182312">
    <property type="component" value="Unassembled WGS sequence"/>
</dbReference>
<dbReference type="Gene3D" id="2.170.130.10">
    <property type="entry name" value="TonB-dependent receptor, plug domain"/>
    <property type="match status" value="1"/>
</dbReference>
<evidence type="ECO:0000256" key="7">
    <source>
        <dbReference type="ARBA" id="ARBA00023136"/>
    </source>
</evidence>
<feature type="compositionally biased region" description="Polar residues" evidence="12">
    <location>
        <begin position="298"/>
        <end position="310"/>
    </location>
</feature>
<evidence type="ECO:0000256" key="5">
    <source>
        <dbReference type="ARBA" id="ARBA00022692"/>
    </source>
</evidence>
<reference evidence="16 17" key="1">
    <citation type="submission" date="2016-10" db="EMBL/GenBank/DDBJ databases">
        <authorList>
            <person name="de Groot N.N."/>
        </authorList>
    </citation>
    <scope>NUCLEOTIDE SEQUENCE [LARGE SCALE GENOMIC DNA]</scope>
    <source>
        <strain evidence="16 17">CGMCC 1.6117</strain>
    </source>
</reference>
<keyword evidence="4 10" id="KW-1134">Transmembrane beta strand</keyword>
<dbReference type="NCBIfam" id="NF010051">
    <property type="entry name" value="PRK13528.1"/>
    <property type="match status" value="1"/>
</dbReference>
<evidence type="ECO:0000256" key="1">
    <source>
        <dbReference type="ARBA" id="ARBA00004571"/>
    </source>
</evidence>
<proteinExistence type="inferred from homology"/>
<dbReference type="Pfam" id="PF07715">
    <property type="entry name" value="Plug"/>
    <property type="match status" value="1"/>
</dbReference>
<keyword evidence="13" id="KW-0732">Signal</keyword>
<evidence type="ECO:0000256" key="6">
    <source>
        <dbReference type="ARBA" id="ARBA00023077"/>
    </source>
</evidence>
<dbReference type="InterPro" id="IPR058134">
    <property type="entry name" value="PirA/FepA/PfeA"/>
</dbReference>
<dbReference type="CDD" id="cd01347">
    <property type="entry name" value="ligand_gated_channel"/>
    <property type="match status" value="1"/>
</dbReference>
<name>A0A1I0SWL3_9RHOB</name>
<feature type="domain" description="TonB-dependent receptor plug" evidence="15">
    <location>
        <begin position="55"/>
        <end position="170"/>
    </location>
</feature>
<evidence type="ECO:0000256" key="8">
    <source>
        <dbReference type="ARBA" id="ARBA00023170"/>
    </source>
</evidence>
<dbReference type="PROSITE" id="PS52016">
    <property type="entry name" value="TONB_DEPENDENT_REC_3"/>
    <property type="match status" value="1"/>
</dbReference>
<evidence type="ECO:0000256" key="2">
    <source>
        <dbReference type="ARBA" id="ARBA00009810"/>
    </source>
</evidence>
<feature type="domain" description="TonB-dependent receptor-like beta-barrel" evidence="14">
    <location>
        <begin position="283"/>
        <end position="729"/>
    </location>
</feature>
<feature type="signal peptide" evidence="13">
    <location>
        <begin position="1"/>
        <end position="27"/>
    </location>
</feature>
<evidence type="ECO:0000259" key="14">
    <source>
        <dbReference type="Pfam" id="PF00593"/>
    </source>
</evidence>
<dbReference type="AlphaFoldDB" id="A0A1I0SWL3"/>
<evidence type="ECO:0000256" key="4">
    <source>
        <dbReference type="ARBA" id="ARBA00022452"/>
    </source>
</evidence>
<evidence type="ECO:0000256" key="12">
    <source>
        <dbReference type="SAM" id="MobiDB-lite"/>
    </source>
</evidence>
<accession>A0A1I0SWL3</accession>
<dbReference type="PANTHER" id="PTHR30069">
    <property type="entry name" value="TONB-DEPENDENT OUTER MEMBRANE RECEPTOR"/>
    <property type="match status" value="1"/>
</dbReference>
<organism evidence="16 17">
    <name type="scientific">Paracoccus halophilus</name>
    <dbReference type="NCBI Taxonomy" id="376733"/>
    <lineage>
        <taxon>Bacteria</taxon>
        <taxon>Pseudomonadati</taxon>
        <taxon>Pseudomonadota</taxon>
        <taxon>Alphaproteobacteria</taxon>
        <taxon>Rhodobacterales</taxon>
        <taxon>Paracoccaceae</taxon>
        <taxon>Paracoccus</taxon>
    </lineage>
</organism>
<dbReference type="InterPro" id="IPR036942">
    <property type="entry name" value="Beta-barrel_TonB_sf"/>
</dbReference>
<dbReference type="PANTHER" id="PTHR30069:SF51">
    <property type="entry name" value="FERRIENTEROBACTIN RECEPTOR"/>
    <property type="match status" value="1"/>
</dbReference>
<keyword evidence="7 10" id="KW-0472">Membrane</keyword>